<sequence length="119" mass="13049">MNKGKGKVVATSSSANVRIHGVTRSVNGRASRLNSTLNPKAVREHKKKEQLSEAARLHQLTADQREAEDQMLYLPDFEEDDNDPLADVLTGAARADISHAGGDLDSQQVEEEYGTYTVK</sequence>
<feature type="region of interest" description="Disordered" evidence="1">
    <location>
        <begin position="99"/>
        <end position="119"/>
    </location>
</feature>
<name>A0AAD6T0W2_9AGAR</name>
<keyword evidence="3" id="KW-1185">Reference proteome</keyword>
<evidence type="ECO:0000256" key="1">
    <source>
        <dbReference type="SAM" id="MobiDB-lite"/>
    </source>
</evidence>
<reference evidence="2" key="1">
    <citation type="submission" date="2023-03" db="EMBL/GenBank/DDBJ databases">
        <title>Massive genome expansion in bonnet fungi (Mycena s.s.) driven by repeated elements and novel gene families across ecological guilds.</title>
        <authorList>
            <consortium name="Lawrence Berkeley National Laboratory"/>
            <person name="Harder C.B."/>
            <person name="Miyauchi S."/>
            <person name="Viragh M."/>
            <person name="Kuo A."/>
            <person name="Thoen E."/>
            <person name="Andreopoulos B."/>
            <person name="Lu D."/>
            <person name="Skrede I."/>
            <person name="Drula E."/>
            <person name="Henrissat B."/>
            <person name="Morin E."/>
            <person name="Kohler A."/>
            <person name="Barry K."/>
            <person name="LaButti K."/>
            <person name="Morin E."/>
            <person name="Salamov A."/>
            <person name="Lipzen A."/>
            <person name="Mereny Z."/>
            <person name="Hegedus B."/>
            <person name="Baldrian P."/>
            <person name="Stursova M."/>
            <person name="Weitz H."/>
            <person name="Taylor A."/>
            <person name="Grigoriev I.V."/>
            <person name="Nagy L.G."/>
            <person name="Martin F."/>
            <person name="Kauserud H."/>
        </authorList>
    </citation>
    <scope>NUCLEOTIDE SEQUENCE</scope>
    <source>
        <strain evidence="2">CBHHK200</strain>
    </source>
</reference>
<comment type="caution">
    <text evidence="2">The sequence shown here is derived from an EMBL/GenBank/DDBJ whole genome shotgun (WGS) entry which is preliminary data.</text>
</comment>
<gene>
    <name evidence="2" type="ORF">C8F04DRAFT_1180693</name>
</gene>
<dbReference type="Proteomes" id="UP001218188">
    <property type="component" value="Unassembled WGS sequence"/>
</dbReference>
<proteinExistence type="predicted"/>
<evidence type="ECO:0000313" key="3">
    <source>
        <dbReference type="Proteomes" id="UP001218188"/>
    </source>
</evidence>
<evidence type="ECO:0000313" key="2">
    <source>
        <dbReference type="EMBL" id="KAJ7037288.1"/>
    </source>
</evidence>
<protein>
    <submittedName>
        <fullName evidence="2">Uncharacterized protein</fullName>
    </submittedName>
</protein>
<organism evidence="2 3">
    <name type="scientific">Mycena alexandri</name>
    <dbReference type="NCBI Taxonomy" id="1745969"/>
    <lineage>
        <taxon>Eukaryota</taxon>
        <taxon>Fungi</taxon>
        <taxon>Dikarya</taxon>
        <taxon>Basidiomycota</taxon>
        <taxon>Agaricomycotina</taxon>
        <taxon>Agaricomycetes</taxon>
        <taxon>Agaricomycetidae</taxon>
        <taxon>Agaricales</taxon>
        <taxon>Marasmiineae</taxon>
        <taxon>Mycenaceae</taxon>
        <taxon>Mycena</taxon>
    </lineage>
</organism>
<accession>A0AAD6T0W2</accession>
<dbReference type="AlphaFoldDB" id="A0AAD6T0W2"/>
<dbReference type="EMBL" id="JARJCM010000038">
    <property type="protein sequence ID" value="KAJ7037288.1"/>
    <property type="molecule type" value="Genomic_DNA"/>
</dbReference>